<sequence>PPEGVEDGRFQFKADLSVEQITSPVIGTQTAQTGDIDITYADDLSSLTYTYNVANVDPADPITASHLHCALAGLNAPPVVNIQVGTFTLTNADILPTTDHPACGATINNIASLLNAMLDGRIYANSHTAATGAPGILRGQIFAPQPEGDD</sequence>
<evidence type="ECO:0000313" key="2">
    <source>
        <dbReference type="EMBL" id="VAW79513.1"/>
    </source>
</evidence>
<reference evidence="2" key="1">
    <citation type="submission" date="2018-06" db="EMBL/GenBank/DDBJ databases">
        <authorList>
            <person name="Zhirakovskaya E."/>
        </authorList>
    </citation>
    <scope>NUCLEOTIDE SEQUENCE</scope>
</reference>
<proteinExistence type="predicted"/>
<evidence type="ECO:0000259" key="1">
    <source>
        <dbReference type="SMART" id="SM00754"/>
    </source>
</evidence>
<dbReference type="AlphaFoldDB" id="A0A3B0YU38"/>
<dbReference type="Pfam" id="PF07452">
    <property type="entry name" value="CHRD"/>
    <property type="match status" value="1"/>
</dbReference>
<dbReference type="InterPro" id="IPR010895">
    <property type="entry name" value="CHRD"/>
</dbReference>
<dbReference type="SMART" id="SM00754">
    <property type="entry name" value="CHRD"/>
    <property type="match status" value="1"/>
</dbReference>
<dbReference type="EMBL" id="UOFK01000193">
    <property type="protein sequence ID" value="VAW79513.1"/>
    <property type="molecule type" value="Genomic_DNA"/>
</dbReference>
<gene>
    <name evidence="2" type="ORF">MNBD_GAMMA13-934</name>
</gene>
<feature type="domain" description="CHRD" evidence="1">
    <location>
        <begin position="10"/>
        <end position="143"/>
    </location>
</feature>
<feature type="non-terminal residue" evidence="2">
    <location>
        <position position="1"/>
    </location>
</feature>
<organism evidence="2">
    <name type="scientific">hydrothermal vent metagenome</name>
    <dbReference type="NCBI Taxonomy" id="652676"/>
    <lineage>
        <taxon>unclassified sequences</taxon>
        <taxon>metagenomes</taxon>
        <taxon>ecological metagenomes</taxon>
    </lineage>
</organism>
<name>A0A3B0YU38_9ZZZZ</name>
<accession>A0A3B0YU38</accession>
<protein>
    <recommendedName>
        <fullName evidence="1">CHRD domain-containing protein</fullName>
    </recommendedName>
</protein>